<dbReference type="Gene3D" id="1.10.630.10">
    <property type="entry name" value="Cytochrome P450"/>
    <property type="match status" value="1"/>
</dbReference>
<dbReference type="InterPro" id="IPR017972">
    <property type="entry name" value="Cyt_P450_CS"/>
</dbReference>
<dbReference type="PANTHER" id="PTHR46696">
    <property type="entry name" value="P450, PUTATIVE (EUROFUNG)-RELATED"/>
    <property type="match status" value="1"/>
</dbReference>
<name>A0ABV5K9N6_9ACTN</name>
<gene>
    <name evidence="3" type="ORF">ACFFRI_10505</name>
</gene>
<keyword evidence="2" id="KW-0349">Heme</keyword>
<keyword evidence="2" id="KW-0479">Metal-binding</keyword>
<comment type="caution">
    <text evidence="3">The sequence shown here is derived from an EMBL/GenBank/DDBJ whole genome shotgun (WGS) entry which is preliminary data.</text>
</comment>
<sequence>MTTTIPAYRRDIYGPAAIVDPYPHYARLRALGPVVRLSRQRALAVARYADCKSVLLDDTTFVSGRGVALNPVANRLGRGTTLISDGDEHVQRRQTLAHRLTPKALRSMREEIGERADAVVAAAVDRGTVDGVRDIAEALPTSFVPDLIGWPQEGREHLLRWAGATFDSLGPLNARAVRTAPASVAMMRFARAVVRRRTMLPGSMGDELLQRVDRGELARSECPALMVDYLAPSLDTTISAIASSLMLLAQHPEQWQALRDDRSLVPNAVNEVVRIHSPLRAFARVAAAETHIDGVTIPRGARVVVLYASANRDERQWQDPTRFDVTRDATPQLGFGHGTHGCAGQGLARLETQSILHSLLERVERIELVGSPVWGLNNIIHKLDQLPLRLVARRDGVQA</sequence>
<keyword evidence="2" id="KW-0503">Monooxygenase</keyword>
<dbReference type="PANTHER" id="PTHR46696:SF1">
    <property type="entry name" value="CYTOCHROME P450 YJIB-RELATED"/>
    <property type="match status" value="1"/>
</dbReference>
<evidence type="ECO:0000313" key="3">
    <source>
        <dbReference type="EMBL" id="MFB9313473.1"/>
    </source>
</evidence>
<dbReference type="InterPro" id="IPR002397">
    <property type="entry name" value="Cyt_P450_B"/>
</dbReference>
<evidence type="ECO:0000256" key="2">
    <source>
        <dbReference type="RuleBase" id="RU000461"/>
    </source>
</evidence>
<evidence type="ECO:0000256" key="1">
    <source>
        <dbReference type="ARBA" id="ARBA00010617"/>
    </source>
</evidence>
<protein>
    <submittedName>
        <fullName evidence="3">Cytochrome P450</fullName>
    </submittedName>
</protein>
<reference evidence="3 4" key="1">
    <citation type="submission" date="2024-09" db="EMBL/GenBank/DDBJ databases">
        <authorList>
            <person name="Sun Q."/>
            <person name="Mori K."/>
        </authorList>
    </citation>
    <scope>NUCLEOTIDE SEQUENCE [LARGE SCALE GENOMIC DNA]</scope>
    <source>
        <strain evidence="3 4">JCM 9626</strain>
    </source>
</reference>
<proteinExistence type="inferred from homology"/>
<dbReference type="InterPro" id="IPR001128">
    <property type="entry name" value="Cyt_P450"/>
</dbReference>
<dbReference type="RefSeq" id="WP_246083979.1">
    <property type="nucleotide sequence ID" value="NZ_JBHMDG010000012.1"/>
</dbReference>
<dbReference type="Proteomes" id="UP001589750">
    <property type="component" value="Unassembled WGS sequence"/>
</dbReference>
<keyword evidence="2" id="KW-0408">Iron</keyword>
<organism evidence="3 4">
    <name type="scientific">Nocardioides plantarum</name>
    <dbReference type="NCBI Taxonomy" id="29299"/>
    <lineage>
        <taxon>Bacteria</taxon>
        <taxon>Bacillati</taxon>
        <taxon>Actinomycetota</taxon>
        <taxon>Actinomycetes</taxon>
        <taxon>Propionibacteriales</taxon>
        <taxon>Nocardioidaceae</taxon>
        <taxon>Nocardioides</taxon>
    </lineage>
</organism>
<comment type="similarity">
    <text evidence="1 2">Belongs to the cytochrome P450 family.</text>
</comment>
<dbReference type="EMBL" id="JBHMDG010000012">
    <property type="protein sequence ID" value="MFB9313473.1"/>
    <property type="molecule type" value="Genomic_DNA"/>
</dbReference>
<evidence type="ECO:0000313" key="4">
    <source>
        <dbReference type="Proteomes" id="UP001589750"/>
    </source>
</evidence>
<keyword evidence="2" id="KW-0560">Oxidoreductase</keyword>
<dbReference type="InterPro" id="IPR036396">
    <property type="entry name" value="Cyt_P450_sf"/>
</dbReference>
<keyword evidence="4" id="KW-1185">Reference proteome</keyword>
<accession>A0ABV5K9N6</accession>
<dbReference type="PRINTS" id="PR00359">
    <property type="entry name" value="BP450"/>
</dbReference>
<dbReference type="PROSITE" id="PS00086">
    <property type="entry name" value="CYTOCHROME_P450"/>
    <property type="match status" value="1"/>
</dbReference>
<dbReference type="Pfam" id="PF00067">
    <property type="entry name" value="p450"/>
    <property type="match status" value="1"/>
</dbReference>
<dbReference type="SUPFAM" id="SSF48264">
    <property type="entry name" value="Cytochrome P450"/>
    <property type="match status" value="1"/>
</dbReference>